<reference evidence="3" key="2">
    <citation type="submission" date="2023-05" db="EMBL/GenBank/DDBJ databases">
        <authorList>
            <consortium name="Lawrence Berkeley National Laboratory"/>
            <person name="Steindorff A."/>
            <person name="Hensen N."/>
            <person name="Bonometti L."/>
            <person name="Westerberg I."/>
            <person name="Brannstrom I.O."/>
            <person name="Guillou S."/>
            <person name="Cros-Aarteil S."/>
            <person name="Calhoun S."/>
            <person name="Haridas S."/>
            <person name="Kuo A."/>
            <person name="Mondo S."/>
            <person name="Pangilinan J."/>
            <person name="Riley R."/>
            <person name="Labutti K."/>
            <person name="Andreopoulos B."/>
            <person name="Lipzen A."/>
            <person name="Chen C."/>
            <person name="Yanf M."/>
            <person name="Daum C."/>
            <person name="Ng V."/>
            <person name="Clum A."/>
            <person name="Ohm R."/>
            <person name="Martin F."/>
            <person name="Silar P."/>
            <person name="Natvig D."/>
            <person name="Lalanne C."/>
            <person name="Gautier V."/>
            <person name="Ament-Velasquez S.L."/>
            <person name="Kruys A."/>
            <person name="Hutchinson M.I."/>
            <person name="Powell A.J."/>
            <person name="Barry K."/>
            <person name="Miller A.N."/>
            <person name="Grigoriev I.V."/>
            <person name="Debuchy R."/>
            <person name="Gladieux P."/>
            <person name="Thoren M.H."/>
            <person name="Johannesson H."/>
        </authorList>
    </citation>
    <scope>NUCLEOTIDE SEQUENCE</scope>
    <source>
        <strain evidence="3">PSN243</strain>
    </source>
</reference>
<dbReference type="PANTHER" id="PTHR33387:SF3">
    <property type="entry name" value="DUF985 DOMAIN-CONTAINING PROTEIN"/>
    <property type="match status" value="1"/>
</dbReference>
<sequence length="183" mass="20108">MFHKLTALLLCTLAATSLTAATPPPGKDPKPKPIHKRTAQEVIAKLNLAPNIERGYFVETFRDTENVTSATSANRSASTAIYYLLKGAVGHSRWHRVDAVEVWHYYAGAPLTLELARDDGSPVREEKLGPDVFSGERPQVVVGGGEWQRARSWGEWTLVGTTVAPGFEFEGFKMAEDGWEPNA</sequence>
<dbReference type="Pfam" id="PF06172">
    <property type="entry name" value="Cupin_5"/>
    <property type="match status" value="1"/>
</dbReference>
<gene>
    <name evidence="3" type="ORF">QBC34DRAFT_86652</name>
</gene>
<dbReference type="EMBL" id="MU865936">
    <property type="protein sequence ID" value="KAK4449600.1"/>
    <property type="molecule type" value="Genomic_DNA"/>
</dbReference>
<comment type="caution">
    <text evidence="3">The sequence shown here is derived from an EMBL/GenBank/DDBJ whole genome shotgun (WGS) entry which is preliminary data.</text>
</comment>
<evidence type="ECO:0000256" key="1">
    <source>
        <dbReference type="SAM" id="SignalP"/>
    </source>
</evidence>
<dbReference type="PANTHER" id="PTHR33387">
    <property type="entry name" value="RMLC-LIKE JELLY ROLL FOLD PROTEIN"/>
    <property type="match status" value="1"/>
</dbReference>
<dbReference type="Proteomes" id="UP001321760">
    <property type="component" value="Unassembled WGS sequence"/>
</dbReference>
<feature type="domain" description="DUF985" evidence="2">
    <location>
        <begin position="40"/>
        <end position="175"/>
    </location>
</feature>
<feature type="chain" id="PRO_5043519007" evidence="1">
    <location>
        <begin position="22"/>
        <end position="183"/>
    </location>
</feature>
<dbReference type="Gene3D" id="2.60.120.10">
    <property type="entry name" value="Jelly Rolls"/>
    <property type="match status" value="1"/>
</dbReference>
<dbReference type="CDD" id="cd06121">
    <property type="entry name" value="cupin_YML079wp"/>
    <property type="match status" value="1"/>
</dbReference>
<dbReference type="InterPro" id="IPR039935">
    <property type="entry name" value="YML079W-like"/>
</dbReference>
<dbReference type="InterPro" id="IPR014710">
    <property type="entry name" value="RmlC-like_jellyroll"/>
</dbReference>
<evidence type="ECO:0000313" key="3">
    <source>
        <dbReference type="EMBL" id="KAK4449600.1"/>
    </source>
</evidence>
<dbReference type="InterPro" id="IPR009327">
    <property type="entry name" value="Cupin_DUF985"/>
</dbReference>
<keyword evidence="4" id="KW-1185">Reference proteome</keyword>
<accession>A0AAV9GQ13</accession>
<protein>
    <submittedName>
        <fullName evidence="3">RmlC-like cupin domain-containing protein</fullName>
    </submittedName>
</protein>
<evidence type="ECO:0000259" key="2">
    <source>
        <dbReference type="Pfam" id="PF06172"/>
    </source>
</evidence>
<organism evidence="3 4">
    <name type="scientific">Podospora aff. communis PSN243</name>
    <dbReference type="NCBI Taxonomy" id="3040156"/>
    <lineage>
        <taxon>Eukaryota</taxon>
        <taxon>Fungi</taxon>
        <taxon>Dikarya</taxon>
        <taxon>Ascomycota</taxon>
        <taxon>Pezizomycotina</taxon>
        <taxon>Sordariomycetes</taxon>
        <taxon>Sordariomycetidae</taxon>
        <taxon>Sordariales</taxon>
        <taxon>Podosporaceae</taxon>
        <taxon>Podospora</taxon>
    </lineage>
</organism>
<dbReference type="SUPFAM" id="SSF51182">
    <property type="entry name" value="RmlC-like cupins"/>
    <property type="match status" value="1"/>
</dbReference>
<feature type="signal peptide" evidence="1">
    <location>
        <begin position="1"/>
        <end position="21"/>
    </location>
</feature>
<proteinExistence type="predicted"/>
<reference evidence="3" key="1">
    <citation type="journal article" date="2023" name="Mol. Phylogenet. Evol.">
        <title>Genome-scale phylogeny and comparative genomics of the fungal order Sordariales.</title>
        <authorList>
            <person name="Hensen N."/>
            <person name="Bonometti L."/>
            <person name="Westerberg I."/>
            <person name="Brannstrom I.O."/>
            <person name="Guillou S."/>
            <person name="Cros-Aarteil S."/>
            <person name="Calhoun S."/>
            <person name="Haridas S."/>
            <person name="Kuo A."/>
            <person name="Mondo S."/>
            <person name="Pangilinan J."/>
            <person name="Riley R."/>
            <person name="LaButti K."/>
            <person name="Andreopoulos B."/>
            <person name="Lipzen A."/>
            <person name="Chen C."/>
            <person name="Yan M."/>
            <person name="Daum C."/>
            <person name="Ng V."/>
            <person name="Clum A."/>
            <person name="Steindorff A."/>
            <person name="Ohm R.A."/>
            <person name="Martin F."/>
            <person name="Silar P."/>
            <person name="Natvig D.O."/>
            <person name="Lalanne C."/>
            <person name="Gautier V."/>
            <person name="Ament-Velasquez S.L."/>
            <person name="Kruys A."/>
            <person name="Hutchinson M.I."/>
            <person name="Powell A.J."/>
            <person name="Barry K."/>
            <person name="Miller A.N."/>
            <person name="Grigoriev I.V."/>
            <person name="Debuchy R."/>
            <person name="Gladieux P."/>
            <person name="Hiltunen Thoren M."/>
            <person name="Johannesson H."/>
        </authorList>
    </citation>
    <scope>NUCLEOTIDE SEQUENCE</scope>
    <source>
        <strain evidence="3">PSN243</strain>
    </source>
</reference>
<dbReference type="InterPro" id="IPR011051">
    <property type="entry name" value="RmlC_Cupin_sf"/>
</dbReference>
<keyword evidence="1" id="KW-0732">Signal</keyword>
<evidence type="ECO:0000313" key="4">
    <source>
        <dbReference type="Proteomes" id="UP001321760"/>
    </source>
</evidence>
<dbReference type="AlphaFoldDB" id="A0AAV9GQ13"/>
<name>A0AAV9GQ13_9PEZI</name>